<keyword evidence="4" id="KW-1133">Transmembrane helix</keyword>
<dbReference type="OrthoDB" id="5835829at2759"/>
<organism evidence="5 6">
    <name type="scientific">Armadillidium nasatum</name>
    <dbReference type="NCBI Taxonomy" id="96803"/>
    <lineage>
        <taxon>Eukaryota</taxon>
        <taxon>Metazoa</taxon>
        <taxon>Ecdysozoa</taxon>
        <taxon>Arthropoda</taxon>
        <taxon>Crustacea</taxon>
        <taxon>Multicrustacea</taxon>
        <taxon>Malacostraca</taxon>
        <taxon>Eumalacostraca</taxon>
        <taxon>Peracarida</taxon>
        <taxon>Isopoda</taxon>
        <taxon>Oniscidea</taxon>
        <taxon>Crinocheta</taxon>
        <taxon>Armadillidiidae</taxon>
        <taxon>Armadillidium</taxon>
    </lineage>
</organism>
<evidence type="ECO:0000256" key="4">
    <source>
        <dbReference type="SAM" id="Phobius"/>
    </source>
</evidence>
<keyword evidence="4" id="KW-0472">Membrane</keyword>
<dbReference type="InterPro" id="IPR002213">
    <property type="entry name" value="UDP_glucos_trans"/>
</dbReference>
<gene>
    <name evidence="5" type="ORF">Anas_08215</name>
</gene>
<proteinExistence type="inferred from homology"/>
<evidence type="ECO:0000256" key="2">
    <source>
        <dbReference type="ARBA" id="ARBA00022676"/>
    </source>
</evidence>
<keyword evidence="3" id="KW-0808">Transferase</keyword>
<dbReference type="Proteomes" id="UP000326759">
    <property type="component" value="Unassembled WGS sequence"/>
</dbReference>
<evidence type="ECO:0000313" key="5">
    <source>
        <dbReference type="EMBL" id="KAB7504252.1"/>
    </source>
</evidence>
<dbReference type="PANTHER" id="PTHR48043:SF159">
    <property type="entry name" value="EG:EG0003.4 PROTEIN-RELATED"/>
    <property type="match status" value="1"/>
</dbReference>
<dbReference type="EMBL" id="SEYY01003495">
    <property type="protein sequence ID" value="KAB7504252.1"/>
    <property type="molecule type" value="Genomic_DNA"/>
</dbReference>
<protein>
    <submittedName>
        <fullName evidence="5">Uncharacterized protein</fullName>
    </submittedName>
</protein>
<keyword evidence="6" id="KW-1185">Reference proteome</keyword>
<comment type="caution">
    <text evidence="5">The sequence shown here is derived from an EMBL/GenBank/DDBJ whole genome shotgun (WGS) entry which is preliminary data.</text>
</comment>
<dbReference type="SUPFAM" id="SSF53756">
    <property type="entry name" value="UDP-Glycosyltransferase/glycogen phosphorylase"/>
    <property type="match status" value="1"/>
</dbReference>
<keyword evidence="2" id="KW-0328">Glycosyltransferase</keyword>
<keyword evidence="4" id="KW-0812">Transmembrane</keyword>
<evidence type="ECO:0000313" key="6">
    <source>
        <dbReference type="Proteomes" id="UP000326759"/>
    </source>
</evidence>
<sequence>MFNSTIYLSKAHRNIRLFITHAGLFSLQEATYFGVPVLGMPVFGDQMSNIAQTELEGWGRQLKWVDLSEQSLRSAIADAMRNESIIEEVRKRSSLMQDWPFTPSKEVVYWTEYVIRHNGAEHLRSPLATMSWTEMYNIDVWISIVSIILVTLTVTYLIFKKIFKYLTSKFFKVKTE</sequence>
<comment type="similarity">
    <text evidence="1">Belongs to the UDP-glycosyltransferase family.</text>
</comment>
<name>A0A5N5TCK0_9CRUS</name>
<evidence type="ECO:0000256" key="3">
    <source>
        <dbReference type="ARBA" id="ARBA00022679"/>
    </source>
</evidence>
<dbReference type="GO" id="GO:0008194">
    <property type="term" value="F:UDP-glycosyltransferase activity"/>
    <property type="evidence" value="ECO:0007669"/>
    <property type="project" value="InterPro"/>
</dbReference>
<dbReference type="Gene3D" id="3.40.50.2000">
    <property type="entry name" value="Glycogen Phosphorylase B"/>
    <property type="match status" value="1"/>
</dbReference>
<feature type="transmembrane region" description="Helical" evidence="4">
    <location>
        <begin position="140"/>
        <end position="159"/>
    </location>
</feature>
<dbReference type="PANTHER" id="PTHR48043">
    <property type="entry name" value="EG:EG0003.4 PROTEIN-RELATED"/>
    <property type="match status" value="1"/>
</dbReference>
<dbReference type="InterPro" id="IPR050271">
    <property type="entry name" value="UDP-glycosyltransferase"/>
</dbReference>
<reference evidence="5 6" key="1">
    <citation type="journal article" date="2019" name="PLoS Biol.">
        <title>Sex chromosomes control vertical transmission of feminizing Wolbachia symbionts in an isopod.</title>
        <authorList>
            <person name="Becking T."/>
            <person name="Chebbi M.A."/>
            <person name="Giraud I."/>
            <person name="Moumen B."/>
            <person name="Laverre T."/>
            <person name="Caubet Y."/>
            <person name="Peccoud J."/>
            <person name="Gilbert C."/>
            <person name="Cordaux R."/>
        </authorList>
    </citation>
    <scope>NUCLEOTIDE SEQUENCE [LARGE SCALE GENOMIC DNA]</scope>
    <source>
        <strain evidence="5">ANa2</strain>
        <tissue evidence="5">Whole body excluding digestive tract and cuticle</tissue>
    </source>
</reference>
<dbReference type="AlphaFoldDB" id="A0A5N5TCK0"/>
<evidence type="ECO:0000256" key="1">
    <source>
        <dbReference type="ARBA" id="ARBA00009995"/>
    </source>
</evidence>
<accession>A0A5N5TCK0</accession>
<dbReference type="Pfam" id="PF00201">
    <property type="entry name" value="UDPGT"/>
    <property type="match status" value="1"/>
</dbReference>